<evidence type="ECO:0000313" key="1">
    <source>
        <dbReference type="EMBL" id="MDY7227395.1"/>
    </source>
</evidence>
<dbReference type="SUPFAM" id="SSF51126">
    <property type="entry name" value="Pectin lyase-like"/>
    <property type="match status" value="1"/>
</dbReference>
<reference evidence="1 2" key="1">
    <citation type="submission" date="2023-12" db="EMBL/GenBank/DDBJ databases">
        <title>the genome sequence of Hyalangium sp. s54d21.</title>
        <authorList>
            <person name="Zhang X."/>
        </authorList>
    </citation>
    <scope>NUCLEOTIDE SEQUENCE [LARGE SCALE GENOMIC DNA]</scope>
    <source>
        <strain evidence="2">s54d21</strain>
    </source>
</reference>
<proteinExistence type="predicted"/>
<name>A0ABU5H5M9_9BACT</name>
<evidence type="ECO:0008006" key="3">
    <source>
        <dbReference type="Google" id="ProtNLM"/>
    </source>
</evidence>
<organism evidence="1 2">
    <name type="scientific">Hyalangium rubrum</name>
    <dbReference type="NCBI Taxonomy" id="3103134"/>
    <lineage>
        <taxon>Bacteria</taxon>
        <taxon>Pseudomonadati</taxon>
        <taxon>Myxococcota</taxon>
        <taxon>Myxococcia</taxon>
        <taxon>Myxococcales</taxon>
        <taxon>Cystobacterineae</taxon>
        <taxon>Archangiaceae</taxon>
        <taxon>Hyalangium</taxon>
    </lineage>
</organism>
<keyword evidence="2" id="KW-1185">Reference proteome</keyword>
<accession>A0ABU5H5M9</accession>
<dbReference type="Proteomes" id="UP001291309">
    <property type="component" value="Unassembled WGS sequence"/>
</dbReference>
<dbReference type="InterPro" id="IPR011050">
    <property type="entry name" value="Pectin_lyase_fold/virulence"/>
</dbReference>
<protein>
    <recommendedName>
        <fullName evidence="3">Lipoprotein</fullName>
    </recommendedName>
</protein>
<dbReference type="RefSeq" id="WP_321546121.1">
    <property type="nucleotide sequence ID" value="NZ_JAXIVS010000004.1"/>
</dbReference>
<dbReference type="EMBL" id="JAXIVS010000004">
    <property type="protein sequence ID" value="MDY7227395.1"/>
    <property type="molecule type" value="Genomic_DNA"/>
</dbReference>
<dbReference type="PROSITE" id="PS51257">
    <property type="entry name" value="PROKAR_LIPOPROTEIN"/>
    <property type="match status" value="1"/>
</dbReference>
<evidence type="ECO:0000313" key="2">
    <source>
        <dbReference type="Proteomes" id="UP001291309"/>
    </source>
</evidence>
<dbReference type="PANTHER" id="PTHR41339">
    <property type="entry name" value="LIPL48"/>
    <property type="match status" value="1"/>
</dbReference>
<sequence>MKSVRTWACVYGLAMLAACGDDETQTPDPSAQGDTCEAGQETCEVTQNITSDTTWTKDHTYVLKANVFVKNATLKIEPGTVIKGGFNTSLAITSTAKLDAQGTATAPIVFTSMVDVGSRQAGNWGGLVLLGKAPLNVQGGVDNIEGYPESADTQYGGSDAAHNCGTLKYARIEFAGYRLGGNNELNGLTLGGCGTATTVDYVQVHRGLDDGVEMFGGTANLKHIVVSLADDDGLDWDQGWTGKGQFIVVQQNRVVGNHGIEADNSSSSPNATPRSNPTLWNVTLIGSNRDKGSAAQTQGGAILRVGTAGSLNNAIVAYFNDFAIDIAGPDSIREATEDRLTVKNTTFWSTKLTYDATSFAVKSSSDGSDFNEWSKLGTQAEPTNTVVDPKLSKALYTAPSTATPNPVPDFKPETALAGGTPPADGFFDASATFRGAVGDTDWLAGWTAFPEL</sequence>
<dbReference type="PANTHER" id="PTHR41339:SF1">
    <property type="entry name" value="SECRETED PROTEIN"/>
    <property type="match status" value="1"/>
</dbReference>
<gene>
    <name evidence="1" type="ORF">SYV04_13370</name>
</gene>
<comment type="caution">
    <text evidence="1">The sequence shown here is derived from an EMBL/GenBank/DDBJ whole genome shotgun (WGS) entry which is preliminary data.</text>
</comment>